<reference evidence="9" key="1">
    <citation type="journal article" date="2020" name="mSystems">
        <title>Genome- and Community-Level Interaction Insights into Carbon Utilization and Element Cycling Functions of Hydrothermarchaeota in Hydrothermal Sediment.</title>
        <authorList>
            <person name="Zhou Z."/>
            <person name="Liu Y."/>
            <person name="Xu W."/>
            <person name="Pan J."/>
            <person name="Luo Z.H."/>
            <person name="Li M."/>
        </authorList>
    </citation>
    <scope>NUCLEOTIDE SEQUENCE</scope>
    <source>
        <strain evidence="9">SpSt-997</strain>
    </source>
</reference>
<dbReference type="UniPathway" id="UPA00989"/>
<comment type="caution">
    <text evidence="9">The sequence shown here is derived from an EMBL/GenBank/DDBJ whole genome shotgun (WGS) entry which is preliminary data.</text>
</comment>
<protein>
    <recommendedName>
        <fullName evidence="7">tRNA (guanine-N(7)-)-methyltransferase</fullName>
        <ecNumber evidence="7">2.1.1.33</ecNumber>
    </recommendedName>
    <alternativeName>
        <fullName evidence="7">tRNA (guanine(46)-N(7))-methyltransferase</fullName>
    </alternativeName>
    <alternativeName>
        <fullName evidence="7">tRNA(m7G46)-methyltransferase</fullName>
    </alternativeName>
</protein>
<gene>
    <name evidence="7 9" type="primary">trmB</name>
    <name evidence="9" type="ORF">ENY07_01350</name>
</gene>
<dbReference type="GO" id="GO:0043527">
    <property type="term" value="C:tRNA methyltransferase complex"/>
    <property type="evidence" value="ECO:0007669"/>
    <property type="project" value="TreeGrafter"/>
</dbReference>
<dbReference type="Gene3D" id="3.40.50.150">
    <property type="entry name" value="Vaccinia Virus protein VP39"/>
    <property type="match status" value="1"/>
</dbReference>
<comment type="function">
    <text evidence="2 7">Catalyzes the formation of N(7)-methylguanine at position 46 (m7G46) in tRNA.</text>
</comment>
<dbReference type="PANTHER" id="PTHR23417">
    <property type="entry name" value="3-DEOXY-D-MANNO-OCTULOSONIC-ACID TRANSFERASE/TRNA GUANINE-N 7 - -METHYLTRANSFERASE"/>
    <property type="match status" value="1"/>
</dbReference>
<keyword evidence="3 7" id="KW-0489">Methyltransferase</keyword>
<evidence type="ECO:0000313" key="9">
    <source>
        <dbReference type="EMBL" id="HGC41856.1"/>
    </source>
</evidence>
<accession>A0A8J4H776</accession>
<comment type="pathway">
    <text evidence="7">tRNA modification; N(7)-methylguanine-tRNA biosynthesis.</text>
</comment>
<feature type="binding site" evidence="7">
    <location>
        <position position="240"/>
    </location>
    <ligand>
        <name>substrate</name>
    </ligand>
</feature>
<feature type="binding site" evidence="7">
    <location>
        <begin position="274"/>
        <end position="277"/>
    </location>
    <ligand>
        <name>substrate</name>
    </ligand>
</feature>
<dbReference type="EMBL" id="DTQM01000024">
    <property type="protein sequence ID" value="HGC41856.1"/>
    <property type="molecule type" value="Genomic_DNA"/>
</dbReference>
<comment type="similarity">
    <text evidence="7">Belongs to the class I-like SAM-binding methyltransferase superfamily. TrmB family.</text>
</comment>
<evidence type="ECO:0000256" key="6">
    <source>
        <dbReference type="ARBA" id="ARBA00022694"/>
    </source>
</evidence>
<keyword evidence="6 7" id="KW-0819">tRNA processing</keyword>
<dbReference type="InterPro" id="IPR003358">
    <property type="entry name" value="tRNA_(Gua-N-7)_MeTrfase_Trmb"/>
</dbReference>
<evidence type="ECO:0000256" key="1">
    <source>
        <dbReference type="ARBA" id="ARBA00000142"/>
    </source>
</evidence>
<proteinExistence type="inferred from homology"/>
<keyword evidence="5 7" id="KW-0949">S-adenosyl-L-methionine</keyword>
<dbReference type="PANTHER" id="PTHR23417:SF14">
    <property type="entry name" value="PENTACOTRIPEPTIDE-REPEAT REGION OF PRORP DOMAIN-CONTAINING PROTEIN"/>
    <property type="match status" value="1"/>
</dbReference>
<dbReference type="Pfam" id="PF02390">
    <property type="entry name" value="Methyltransf_4"/>
    <property type="match status" value="1"/>
</dbReference>
<dbReference type="InterPro" id="IPR055361">
    <property type="entry name" value="tRNA_methyltr_TrmB_bact"/>
</dbReference>
<name>A0A8J4H776_9PROT</name>
<evidence type="ECO:0000256" key="3">
    <source>
        <dbReference type="ARBA" id="ARBA00022603"/>
    </source>
</evidence>
<dbReference type="EC" id="2.1.1.33" evidence="7"/>
<feature type="binding site" evidence="7">
    <location>
        <position position="208"/>
    </location>
    <ligand>
        <name>substrate</name>
    </ligand>
</feature>
<comment type="catalytic activity">
    <reaction evidence="1 7">
        <text>guanosine(46) in tRNA + S-adenosyl-L-methionine = N(7)-methylguanosine(46) in tRNA + S-adenosyl-L-homocysteine</text>
        <dbReference type="Rhea" id="RHEA:42708"/>
        <dbReference type="Rhea" id="RHEA-COMP:10188"/>
        <dbReference type="Rhea" id="RHEA-COMP:10189"/>
        <dbReference type="ChEBI" id="CHEBI:57856"/>
        <dbReference type="ChEBI" id="CHEBI:59789"/>
        <dbReference type="ChEBI" id="CHEBI:74269"/>
        <dbReference type="ChEBI" id="CHEBI:74480"/>
        <dbReference type="EC" id="2.1.1.33"/>
    </reaction>
</comment>
<evidence type="ECO:0000256" key="2">
    <source>
        <dbReference type="ARBA" id="ARBA00003015"/>
    </source>
</evidence>
<organism evidence="9">
    <name type="scientific">Acidicaldus sp</name>
    <dbReference type="NCBI Taxonomy" id="1872105"/>
    <lineage>
        <taxon>Bacteria</taxon>
        <taxon>Pseudomonadati</taxon>
        <taxon>Pseudomonadota</taxon>
        <taxon>Alphaproteobacteria</taxon>
        <taxon>Acetobacterales</taxon>
        <taxon>Acetobacteraceae</taxon>
        <taxon>Acidicaldus</taxon>
    </lineage>
</organism>
<evidence type="ECO:0000256" key="4">
    <source>
        <dbReference type="ARBA" id="ARBA00022679"/>
    </source>
</evidence>
<dbReference type="InterPro" id="IPR029063">
    <property type="entry name" value="SAM-dependent_MTases_sf"/>
</dbReference>
<keyword evidence="4 7" id="KW-0808">Transferase</keyword>
<evidence type="ECO:0000256" key="7">
    <source>
        <dbReference type="HAMAP-Rule" id="MF_01057"/>
    </source>
</evidence>
<sequence length="295" mass="32697">MPNSALLPGSGQTWCRRCARLSGAESLKRNALAHRNRSEKINISRGQTFSSSIDFQALRETPGATRPGARALKPPPERLYGRQHGHRLRPRQERLLAETLPRLRLDPAAPLEGLAGFSSLALEIGFGGGEHALAEIAAKPEAALIACEVFANGVCSLLARLVPEGAEADAPLPANLRLWDNDARIVLRALPAASLTRVFLLFPDPWPKSRHAKRRFVHPANLSLVARALRPGGEWRIATDDPTYQAWVAEVFAAQDFFVFAPPRAARPRDWAPTRYEIKALKAGRQPLYWRLIRR</sequence>
<feature type="region of interest" description="Disordered" evidence="8">
    <location>
        <begin position="59"/>
        <end position="91"/>
    </location>
</feature>
<dbReference type="GO" id="GO:0008176">
    <property type="term" value="F:tRNA (guanine(46)-N7)-methyltransferase activity"/>
    <property type="evidence" value="ECO:0007669"/>
    <property type="project" value="UniProtKB-UniRule"/>
</dbReference>
<evidence type="ECO:0000256" key="8">
    <source>
        <dbReference type="SAM" id="MobiDB-lite"/>
    </source>
</evidence>
<feature type="binding site" evidence="7">
    <location>
        <position position="204"/>
    </location>
    <ligand>
        <name>S-adenosyl-L-methionine</name>
        <dbReference type="ChEBI" id="CHEBI:59789"/>
    </ligand>
</feature>
<comment type="caution">
    <text evidence="7">Lacks conserved residue(s) required for the propagation of feature annotation.</text>
</comment>
<dbReference type="HAMAP" id="MF_01057">
    <property type="entry name" value="tRNA_methyltr_TrmB"/>
    <property type="match status" value="1"/>
</dbReference>
<feature type="binding site" evidence="7">
    <location>
        <position position="182"/>
    </location>
    <ligand>
        <name>S-adenosyl-L-methionine</name>
        <dbReference type="ChEBI" id="CHEBI:59789"/>
    </ligand>
</feature>
<dbReference type="PROSITE" id="PS51625">
    <property type="entry name" value="SAM_MT_TRMB"/>
    <property type="match status" value="1"/>
</dbReference>
<dbReference type="SUPFAM" id="SSF53335">
    <property type="entry name" value="S-adenosyl-L-methionine-dependent methyltransferases"/>
    <property type="match status" value="1"/>
</dbReference>
<dbReference type="AlphaFoldDB" id="A0A8J4H776"/>
<feature type="binding site" evidence="7">
    <location>
        <position position="123"/>
    </location>
    <ligand>
        <name>S-adenosyl-L-methionine</name>
        <dbReference type="ChEBI" id="CHEBI:59789"/>
    </ligand>
</feature>
<feature type="binding site" evidence="7">
    <location>
        <position position="148"/>
    </location>
    <ligand>
        <name>S-adenosyl-L-methionine</name>
        <dbReference type="ChEBI" id="CHEBI:59789"/>
    </ligand>
</feature>
<evidence type="ECO:0000256" key="5">
    <source>
        <dbReference type="ARBA" id="ARBA00022691"/>
    </source>
</evidence>